<feature type="domain" description="CHK kinase-like" evidence="1">
    <location>
        <begin position="119"/>
        <end position="313"/>
    </location>
</feature>
<dbReference type="AlphaFoldDB" id="A0AA38J2L1"/>
<sequence>MEDEIKSWLKNILKEEIEDHSVNVLGNAEKGEGYLSDILYVKLTPKSNNQIETYELVLKCNRINQATTPIKEAFRTEMFIYNEVIPAFTKLQTEKGLHNWFSSVPTCYGTLTTKDVQIIVLENLKTSDYVLWDKKHPFTRKHMDLILEEYAKFHALSIALQQHDPQKFKELSDGLGDTFIREFVKTNNMDTVFGRAALEIYDLLKGDLDENTLNTWKILYEKAYFILEGMVDKKETPKVILHASCWCNNFMFKYDPADNFSPVRVFVLDWQLSKASSPILDLSYFIFANISTEDVQHISDILNGYYEKLQFRSSQLGTDLHNLYSKQQFLDDWRKYAKYGALYACLIYKICTTEKDEVVDLTDVSDTDTNFFEAFCYEVKNKVAFKNRARHVVNYVVENKLI</sequence>
<dbReference type="EMBL" id="JALNTZ010000001">
    <property type="protein sequence ID" value="KAJ3666355.1"/>
    <property type="molecule type" value="Genomic_DNA"/>
</dbReference>
<dbReference type="SMART" id="SM00587">
    <property type="entry name" value="CHK"/>
    <property type="match status" value="1"/>
</dbReference>
<proteinExistence type="predicted"/>
<dbReference type="InterPro" id="IPR011009">
    <property type="entry name" value="Kinase-like_dom_sf"/>
</dbReference>
<dbReference type="Pfam" id="PF02958">
    <property type="entry name" value="EcKL"/>
    <property type="match status" value="1"/>
</dbReference>
<name>A0AA38J2L1_9CUCU</name>
<gene>
    <name evidence="2" type="ORF">Zmor_001800</name>
</gene>
<dbReference type="InterPro" id="IPR015897">
    <property type="entry name" value="CHK_kinase-like"/>
</dbReference>
<evidence type="ECO:0000259" key="1">
    <source>
        <dbReference type="SMART" id="SM00587"/>
    </source>
</evidence>
<comment type="caution">
    <text evidence="2">The sequence shown here is derived from an EMBL/GenBank/DDBJ whole genome shotgun (WGS) entry which is preliminary data.</text>
</comment>
<evidence type="ECO:0000313" key="3">
    <source>
        <dbReference type="Proteomes" id="UP001168821"/>
    </source>
</evidence>
<dbReference type="InterPro" id="IPR004119">
    <property type="entry name" value="EcKL"/>
</dbReference>
<dbReference type="Gene3D" id="3.90.1200.10">
    <property type="match status" value="1"/>
</dbReference>
<dbReference type="PANTHER" id="PTHR11012:SF30">
    <property type="entry name" value="PROTEIN KINASE-LIKE DOMAIN-CONTAINING"/>
    <property type="match status" value="1"/>
</dbReference>
<dbReference type="Proteomes" id="UP001168821">
    <property type="component" value="Unassembled WGS sequence"/>
</dbReference>
<keyword evidence="3" id="KW-1185">Reference proteome</keyword>
<organism evidence="2 3">
    <name type="scientific">Zophobas morio</name>
    <dbReference type="NCBI Taxonomy" id="2755281"/>
    <lineage>
        <taxon>Eukaryota</taxon>
        <taxon>Metazoa</taxon>
        <taxon>Ecdysozoa</taxon>
        <taxon>Arthropoda</taxon>
        <taxon>Hexapoda</taxon>
        <taxon>Insecta</taxon>
        <taxon>Pterygota</taxon>
        <taxon>Neoptera</taxon>
        <taxon>Endopterygota</taxon>
        <taxon>Coleoptera</taxon>
        <taxon>Polyphaga</taxon>
        <taxon>Cucujiformia</taxon>
        <taxon>Tenebrionidae</taxon>
        <taxon>Zophobas</taxon>
    </lineage>
</organism>
<protein>
    <recommendedName>
        <fullName evidence="1">CHK kinase-like domain-containing protein</fullName>
    </recommendedName>
</protein>
<dbReference type="SUPFAM" id="SSF56112">
    <property type="entry name" value="Protein kinase-like (PK-like)"/>
    <property type="match status" value="1"/>
</dbReference>
<accession>A0AA38J2L1</accession>
<reference evidence="2" key="1">
    <citation type="journal article" date="2023" name="G3 (Bethesda)">
        <title>Whole genome assemblies of Zophobas morio and Tenebrio molitor.</title>
        <authorList>
            <person name="Kaur S."/>
            <person name="Stinson S.A."/>
            <person name="diCenzo G.C."/>
        </authorList>
    </citation>
    <scope>NUCLEOTIDE SEQUENCE</scope>
    <source>
        <strain evidence="2">QUZm001</strain>
    </source>
</reference>
<evidence type="ECO:0000313" key="2">
    <source>
        <dbReference type="EMBL" id="KAJ3666355.1"/>
    </source>
</evidence>
<dbReference type="PANTHER" id="PTHR11012">
    <property type="entry name" value="PROTEIN KINASE-LIKE DOMAIN-CONTAINING"/>
    <property type="match status" value="1"/>
</dbReference>